<proteinExistence type="predicted"/>
<accession>A0A7V9Z9X9</accession>
<dbReference type="EMBL" id="JACDUT010000015">
    <property type="protein sequence ID" value="MBA2876674.1"/>
    <property type="molecule type" value="Genomic_DNA"/>
</dbReference>
<name>A0A7V9Z9X9_9BACL</name>
<dbReference type="AlphaFoldDB" id="A0A7V9Z9X9"/>
<organism evidence="1 2">
    <name type="scientific">Thermaerobacillus caldiproteolyticus</name>
    <dbReference type="NCBI Taxonomy" id="247480"/>
    <lineage>
        <taxon>Bacteria</taxon>
        <taxon>Bacillati</taxon>
        <taxon>Bacillota</taxon>
        <taxon>Bacilli</taxon>
        <taxon>Bacillales</taxon>
        <taxon>Anoxybacillaceae</taxon>
        <taxon>Thermaerobacillus</taxon>
    </lineage>
</organism>
<evidence type="ECO:0000313" key="2">
    <source>
        <dbReference type="Proteomes" id="UP000523087"/>
    </source>
</evidence>
<comment type="caution">
    <text evidence="1">The sequence shown here is derived from an EMBL/GenBank/DDBJ whole genome shotgun (WGS) entry which is preliminary data.</text>
</comment>
<sequence length="85" mass="9570">MDRDKTIIEANGCAFTHISVNIIPLDEVAYRVNGALSRCSRVGDERQFFSLGVEICIEKDGTFHPDAIARTEDVFVEFCKSLSWD</sequence>
<protein>
    <submittedName>
        <fullName evidence="1">N-acetylmuramoyl-L-alanine amidase CwlA</fullName>
    </submittedName>
</protein>
<dbReference type="RefSeq" id="WP_181557346.1">
    <property type="nucleotide sequence ID" value="NZ_JACDUT010000015.1"/>
</dbReference>
<keyword evidence="2" id="KW-1185">Reference proteome</keyword>
<reference evidence="1 2" key="1">
    <citation type="submission" date="2020-07" db="EMBL/GenBank/DDBJ databases">
        <title>Genomic Encyclopedia of Type Strains, Phase IV (KMG-IV): sequencing the most valuable type-strain genomes for metagenomic binning, comparative biology and taxonomic classification.</title>
        <authorList>
            <person name="Goeker M."/>
        </authorList>
    </citation>
    <scope>NUCLEOTIDE SEQUENCE [LARGE SCALE GENOMIC DNA]</scope>
    <source>
        <strain evidence="1 2">DSM 15730</strain>
    </source>
</reference>
<gene>
    <name evidence="1" type="ORF">HNR31_003492</name>
</gene>
<evidence type="ECO:0000313" key="1">
    <source>
        <dbReference type="EMBL" id="MBA2876674.1"/>
    </source>
</evidence>
<dbReference type="Proteomes" id="UP000523087">
    <property type="component" value="Unassembled WGS sequence"/>
</dbReference>